<keyword evidence="3" id="KW-1185">Reference proteome</keyword>
<name>A0A5C3LJW0_9AGAR</name>
<evidence type="ECO:0000313" key="2">
    <source>
        <dbReference type="EMBL" id="TFK32902.1"/>
    </source>
</evidence>
<evidence type="ECO:0000256" key="1">
    <source>
        <dbReference type="SAM" id="MobiDB-lite"/>
    </source>
</evidence>
<dbReference type="Proteomes" id="UP000308652">
    <property type="component" value="Unassembled WGS sequence"/>
</dbReference>
<evidence type="ECO:0000313" key="3">
    <source>
        <dbReference type="Proteomes" id="UP000308652"/>
    </source>
</evidence>
<dbReference type="EMBL" id="ML213660">
    <property type="protein sequence ID" value="TFK32902.1"/>
    <property type="molecule type" value="Genomic_DNA"/>
</dbReference>
<protein>
    <submittedName>
        <fullName evidence="2">Uncharacterized protein</fullName>
    </submittedName>
</protein>
<dbReference type="AlphaFoldDB" id="A0A5C3LJW0"/>
<accession>A0A5C3LJW0</accession>
<proteinExistence type="predicted"/>
<sequence>MRRSSNREKQRMKGKQERGGREMISRRRHGIREESERNQRGTHHMKRVELKPTRRPSFNGVDSFLMP</sequence>
<organism evidence="2 3">
    <name type="scientific">Crucibulum laeve</name>
    <dbReference type="NCBI Taxonomy" id="68775"/>
    <lineage>
        <taxon>Eukaryota</taxon>
        <taxon>Fungi</taxon>
        <taxon>Dikarya</taxon>
        <taxon>Basidiomycota</taxon>
        <taxon>Agaricomycotina</taxon>
        <taxon>Agaricomycetes</taxon>
        <taxon>Agaricomycetidae</taxon>
        <taxon>Agaricales</taxon>
        <taxon>Agaricineae</taxon>
        <taxon>Nidulariaceae</taxon>
        <taxon>Crucibulum</taxon>
    </lineage>
</organism>
<reference evidence="2 3" key="1">
    <citation type="journal article" date="2019" name="Nat. Ecol. Evol.">
        <title>Megaphylogeny resolves global patterns of mushroom evolution.</title>
        <authorList>
            <person name="Varga T."/>
            <person name="Krizsan K."/>
            <person name="Foldi C."/>
            <person name="Dima B."/>
            <person name="Sanchez-Garcia M."/>
            <person name="Sanchez-Ramirez S."/>
            <person name="Szollosi G.J."/>
            <person name="Szarkandi J.G."/>
            <person name="Papp V."/>
            <person name="Albert L."/>
            <person name="Andreopoulos W."/>
            <person name="Angelini C."/>
            <person name="Antonin V."/>
            <person name="Barry K.W."/>
            <person name="Bougher N.L."/>
            <person name="Buchanan P."/>
            <person name="Buyck B."/>
            <person name="Bense V."/>
            <person name="Catcheside P."/>
            <person name="Chovatia M."/>
            <person name="Cooper J."/>
            <person name="Damon W."/>
            <person name="Desjardin D."/>
            <person name="Finy P."/>
            <person name="Geml J."/>
            <person name="Haridas S."/>
            <person name="Hughes K."/>
            <person name="Justo A."/>
            <person name="Karasinski D."/>
            <person name="Kautmanova I."/>
            <person name="Kiss B."/>
            <person name="Kocsube S."/>
            <person name="Kotiranta H."/>
            <person name="LaButti K.M."/>
            <person name="Lechner B.E."/>
            <person name="Liimatainen K."/>
            <person name="Lipzen A."/>
            <person name="Lukacs Z."/>
            <person name="Mihaltcheva S."/>
            <person name="Morgado L.N."/>
            <person name="Niskanen T."/>
            <person name="Noordeloos M.E."/>
            <person name="Ohm R.A."/>
            <person name="Ortiz-Santana B."/>
            <person name="Ovrebo C."/>
            <person name="Racz N."/>
            <person name="Riley R."/>
            <person name="Savchenko A."/>
            <person name="Shiryaev A."/>
            <person name="Soop K."/>
            <person name="Spirin V."/>
            <person name="Szebenyi C."/>
            <person name="Tomsovsky M."/>
            <person name="Tulloss R.E."/>
            <person name="Uehling J."/>
            <person name="Grigoriev I.V."/>
            <person name="Vagvolgyi C."/>
            <person name="Papp T."/>
            <person name="Martin F.M."/>
            <person name="Miettinen O."/>
            <person name="Hibbett D.S."/>
            <person name="Nagy L.G."/>
        </authorList>
    </citation>
    <scope>NUCLEOTIDE SEQUENCE [LARGE SCALE GENOMIC DNA]</scope>
    <source>
        <strain evidence="2 3">CBS 166.37</strain>
    </source>
</reference>
<feature type="region of interest" description="Disordered" evidence="1">
    <location>
        <begin position="1"/>
        <end position="67"/>
    </location>
</feature>
<feature type="compositionally biased region" description="Basic and acidic residues" evidence="1">
    <location>
        <begin position="1"/>
        <end position="39"/>
    </location>
</feature>
<gene>
    <name evidence="2" type="ORF">BDQ12DRAFT_691866</name>
</gene>